<feature type="transmembrane region" description="Helical" evidence="2">
    <location>
        <begin position="20"/>
        <end position="49"/>
    </location>
</feature>
<dbReference type="PATRIC" id="fig|864069.3.peg.6154"/>
<feature type="transmembrane region" description="Helical" evidence="2">
    <location>
        <begin position="142"/>
        <end position="164"/>
    </location>
</feature>
<evidence type="ECO:0000313" key="4">
    <source>
        <dbReference type="Proteomes" id="UP000003947"/>
    </source>
</evidence>
<keyword evidence="2" id="KW-0472">Membrane</keyword>
<feature type="transmembrane region" description="Helical" evidence="2">
    <location>
        <begin position="100"/>
        <end position="121"/>
    </location>
</feature>
<evidence type="ECO:0000256" key="1">
    <source>
        <dbReference type="SAM" id="MobiDB-lite"/>
    </source>
</evidence>
<protein>
    <submittedName>
        <fullName evidence="3">Uncharacterized protein</fullName>
    </submittedName>
</protein>
<dbReference type="OrthoDB" id="6088222at2"/>
<reference evidence="3 4" key="1">
    <citation type="submission" date="2012-02" db="EMBL/GenBank/DDBJ databases">
        <title>Improved High-Quality Draft sequence of Microvirga sp. WSM3557.</title>
        <authorList>
            <consortium name="US DOE Joint Genome Institute"/>
            <person name="Lucas S."/>
            <person name="Han J."/>
            <person name="Lapidus A."/>
            <person name="Cheng J.-F."/>
            <person name="Goodwin L."/>
            <person name="Pitluck S."/>
            <person name="Peters L."/>
            <person name="Zhang X."/>
            <person name="Detter J.C."/>
            <person name="Han C."/>
            <person name="Tapia R."/>
            <person name="Land M."/>
            <person name="Hauser L."/>
            <person name="Kyrpides N."/>
            <person name="Ivanova N."/>
            <person name="Pagani I."/>
            <person name="Brau L."/>
            <person name="Yates R."/>
            <person name="O'Hara G."/>
            <person name="Rui T."/>
            <person name="Howieson J."/>
            <person name="Reeve W."/>
            <person name="Woyke T."/>
        </authorList>
    </citation>
    <scope>NUCLEOTIDE SEQUENCE [LARGE SCALE GENOMIC DNA]</scope>
    <source>
        <strain evidence="3 4">WSM3557</strain>
    </source>
</reference>
<sequence length="232" mass="25203">MSPQILFDRMMLDPVATLKSSLIIGHLIGLVFGLGTATLLDIFIFKFVLPRRVSKDHYEVIHLFSKIVASGLLLLWVTGLGFLAFYSYFDPDKLSNQKVWAKLVVVGVLTLNGLFIHRAVLPLIHDHIGRPLFDGLSPGQRFLLLTSGAVSGTSWYVPFVLGAFPQFNFLPALPLVLSYVFVLAATIVTTQIFALAVPPSESTPLSSHAEGAARNPLPPLARGNPAVATSRA</sequence>
<dbReference type="RefSeq" id="WP_009493218.1">
    <property type="nucleotide sequence ID" value="NZ_CP141048.1"/>
</dbReference>
<dbReference type="STRING" id="864069.MicloDRAFT_00057330"/>
<name>I4YM21_9HYPH</name>
<feature type="transmembrane region" description="Helical" evidence="2">
    <location>
        <begin position="61"/>
        <end position="88"/>
    </location>
</feature>
<dbReference type="HOGENOM" id="CLU_1193749_0_0_5"/>
<keyword evidence="4" id="KW-1185">Reference proteome</keyword>
<accession>I4YM21</accession>
<dbReference type="EMBL" id="JH660647">
    <property type="protein sequence ID" value="EIM25013.1"/>
    <property type="molecule type" value="Genomic_DNA"/>
</dbReference>
<dbReference type="eggNOG" id="ENOG5032XTK">
    <property type="taxonomic scope" value="Bacteria"/>
</dbReference>
<evidence type="ECO:0000313" key="3">
    <source>
        <dbReference type="EMBL" id="EIM25013.1"/>
    </source>
</evidence>
<dbReference type="AlphaFoldDB" id="I4YM21"/>
<keyword evidence="2" id="KW-1133">Transmembrane helix</keyword>
<gene>
    <name evidence="3" type="ORF">MicloDRAFT_00057330</name>
</gene>
<organism evidence="3 4">
    <name type="scientific">Microvirga lotononidis</name>
    <dbReference type="NCBI Taxonomy" id="864069"/>
    <lineage>
        <taxon>Bacteria</taxon>
        <taxon>Pseudomonadati</taxon>
        <taxon>Pseudomonadota</taxon>
        <taxon>Alphaproteobacteria</taxon>
        <taxon>Hyphomicrobiales</taxon>
        <taxon>Methylobacteriaceae</taxon>
        <taxon>Microvirga</taxon>
    </lineage>
</organism>
<dbReference type="Proteomes" id="UP000003947">
    <property type="component" value="Unassembled WGS sequence"/>
</dbReference>
<feature type="region of interest" description="Disordered" evidence="1">
    <location>
        <begin position="205"/>
        <end position="232"/>
    </location>
</feature>
<keyword evidence="2" id="KW-0812">Transmembrane</keyword>
<feature type="transmembrane region" description="Helical" evidence="2">
    <location>
        <begin position="176"/>
        <end position="197"/>
    </location>
</feature>
<proteinExistence type="predicted"/>
<evidence type="ECO:0000256" key="2">
    <source>
        <dbReference type="SAM" id="Phobius"/>
    </source>
</evidence>